<feature type="transmembrane region" description="Helical" evidence="11">
    <location>
        <begin position="538"/>
        <end position="559"/>
    </location>
</feature>
<dbReference type="InterPro" id="IPR036890">
    <property type="entry name" value="HATPase_C_sf"/>
</dbReference>
<keyword evidence="7" id="KW-0902">Two-component regulatory system</keyword>
<keyword evidence="5 10" id="KW-0597">Phosphoprotein</keyword>
<evidence type="ECO:0000256" key="11">
    <source>
        <dbReference type="SAM" id="Phobius"/>
    </source>
</evidence>
<dbReference type="KEGG" id="byl:A4V09_08350"/>
<dbReference type="Pfam" id="PF00512">
    <property type="entry name" value="HisKA"/>
    <property type="match status" value="1"/>
</dbReference>
<dbReference type="InterPro" id="IPR001638">
    <property type="entry name" value="Solute-binding_3/MltF_N"/>
</dbReference>
<dbReference type="SUPFAM" id="SSF52172">
    <property type="entry name" value="CheY-like"/>
    <property type="match status" value="1"/>
</dbReference>
<accession>A0A1C7IB85</accession>
<dbReference type="PRINTS" id="PR00344">
    <property type="entry name" value="BCTRLSENSOR"/>
</dbReference>
<comment type="function">
    <text evidence="8">May play the central regulatory role in sporulation. It may be an element of the effector pathway responsible for the activation of sporulation genes in response to nutritional stress. Spo0A may act in concert with spo0H (a sigma factor) to control the expression of some genes that are critical to the sporulation process.</text>
</comment>
<evidence type="ECO:0000256" key="1">
    <source>
        <dbReference type="ARBA" id="ARBA00000085"/>
    </source>
</evidence>
<dbReference type="Pfam" id="PF02518">
    <property type="entry name" value="HATPase_c"/>
    <property type="match status" value="1"/>
</dbReference>
<dbReference type="AlphaFoldDB" id="A0A1C7IB85"/>
<comment type="similarity">
    <text evidence="2">In the N-terminal section; belongs to the phytochrome family.</text>
</comment>
<dbReference type="InterPro" id="IPR004358">
    <property type="entry name" value="Sig_transdc_His_kin-like_C"/>
</dbReference>
<dbReference type="CDD" id="cd17546">
    <property type="entry name" value="REC_hyHK_CKI1_RcsC-like"/>
    <property type="match status" value="1"/>
</dbReference>
<dbReference type="Pfam" id="PF00497">
    <property type="entry name" value="SBP_bac_3"/>
    <property type="match status" value="2"/>
</dbReference>
<feature type="transmembrane region" description="Helical" evidence="11">
    <location>
        <begin position="42"/>
        <end position="61"/>
    </location>
</feature>
<feature type="domain" description="Response regulatory" evidence="13">
    <location>
        <begin position="832"/>
        <end position="953"/>
    </location>
</feature>
<dbReference type="InterPro" id="IPR003594">
    <property type="entry name" value="HATPase_dom"/>
</dbReference>
<dbReference type="EMBL" id="CP015405">
    <property type="protein sequence ID" value="ANU75779.1"/>
    <property type="molecule type" value="Genomic_DNA"/>
</dbReference>
<dbReference type="GO" id="GO:0000155">
    <property type="term" value="F:phosphorelay sensor kinase activity"/>
    <property type="evidence" value="ECO:0007669"/>
    <property type="project" value="InterPro"/>
</dbReference>
<feature type="modified residue" description="4-aspartylphosphate" evidence="10">
    <location>
        <position position="884"/>
    </location>
</feature>
<dbReference type="InterPro" id="IPR005467">
    <property type="entry name" value="His_kinase_dom"/>
</dbReference>
<evidence type="ECO:0000256" key="9">
    <source>
        <dbReference type="ARBA" id="ARBA00074306"/>
    </source>
</evidence>
<dbReference type="OrthoDB" id="9810305at2"/>
<keyword evidence="15" id="KW-1185">Reference proteome</keyword>
<dbReference type="SUPFAM" id="SSF55874">
    <property type="entry name" value="ATPase domain of HSP90 chaperone/DNA topoisomerase II/histidine kinase"/>
    <property type="match status" value="1"/>
</dbReference>
<proteinExistence type="inferred from homology"/>
<evidence type="ECO:0000256" key="7">
    <source>
        <dbReference type="ARBA" id="ARBA00023012"/>
    </source>
</evidence>
<dbReference type="Gene3D" id="3.40.50.2300">
    <property type="match status" value="1"/>
</dbReference>
<dbReference type="PROSITE" id="PS50109">
    <property type="entry name" value="HIS_KIN"/>
    <property type="match status" value="1"/>
</dbReference>
<evidence type="ECO:0000256" key="3">
    <source>
        <dbReference type="ARBA" id="ARBA00012438"/>
    </source>
</evidence>
<evidence type="ECO:0000313" key="15">
    <source>
        <dbReference type="Proteomes" id="UP000092574"/>
    </source>
</evidence>
<keyword evidence="11" id="KW-0472">Membrane</keyword>
<dbReference type="InterPro" id="IPR036097">
    <property type="entry name" value="HisK_dim/P_sf"/>
</dbReference>
<dbReference type="PROSITE" id="PS50110">
    <property type="entry name" value="RESPONSE_REGULATORY"/>
    <property type="match status" value="1"/>
</dbReference>
<name>A0A1C7IB85_9FIRM</name>
<dbReference type="SUPFAM" id="SSF53850">
    <property type="entry name" value="Periplasmic binding protein-like II"/>
    <property type="match status" value="2"/>
</dbReference>
<sequence>MSGGTMPEVDQNLLSCSTKFYIGDESAGSGGFKMSKRLLTRCIYLLSAVFILAVFPVTAAAEEPEDPRVLTVAFPESPGINEVYEDGTFGGCVYDWLQEIAKYTGWEYEIVTGDGNELIHDMMAGQYDLMGGMFKNPQIEEYFNYPKYIMGSNYSLLIYRRDDQSIKQYDYTTMNGKRIGVLRKATAKIERLEKFLDFNNIQCELVYYDDSKEYENCLETDKVDLLLGNDIYMKDHYNVAAKFSGEPYYIITPKADPELCEELSWAMEQVYAANPAFAEQLYDKYFPDKYINSITFTDQELSYIKERGTLKVAVLRDRYPLFYMQEDGTKGMVPQCLALVAERTGISFEYVLADTYQEMLDMALAGEADLVGSFMDNDASAKSLGLIRVSEYARLDSVILRDKRRSSTGPQVMAVPKGRTVKPLSDEDTAIYYSGYQECINAINSNDDVDYTIMPAAFVDDYYSKDYYANILLIADTGAQVKFSLALPQRTDAVLYSILSKAVNNISADETVELIANNTMIPRNNAITLKSLIYTNPVMFLTICIGFILLIFMIIFLISRYKMRTKMIRLELNKAVETSKTKSEFLSRMSHEIRTPMNAIIGLTNLIRMSGGTTPEVDQNLGKIHSSANFLLSLLNDVLDMSKIDSNKMKIERVPLDLEKMVLQTESMLGAQAKEKGISLEVSCLTESPHVKGDRMRLQQVLTNLLSNACKFTDKGGSVWMRIEERERSIESVTLRFSVKDNGIGIQPEDMERIFYSFEQAKNSNLRASGTGLGLAISSHLVSLMGGELKVDSKPGIGSEFYFTIKLPVCTEPIADENDAVEIEEEKLRGLHVLLAEDNDLNAEIAVSLMEIKGITVDRAIDGQKAVELFKESPPSTYNVILMDINMPIKNGLAATMEIRALARPDAATVPILAMTANTFQEDQESAAKAGMTGFLPKPFDIGQLYRLLLDAKDSVLRK</sequence>
<dbReference type="Gene3D" id="3.30.565.10">
    <property type="entry name" value="Histidine kinase-like ATPase, C-terminal domain"/>
    <property type="match status" value="1"/>
</dbReference>
<dbReference type="Gene3D" id="3.40.190.10">
    <property type="entry name" value="Periplasmic binding protein-like II"/>
    <property type="match status" value="4"/>
</dbReference>
<dbReference type="STRING" id="1796616.A4V09_08350"/>
<keyword evidence="6" id="KW-0418">Kinase</keyword>
<feature type="domain" description="Histidine kinase" evidence="12">
    <location>
        <begin position="588"/>
        <end position="809"/>
    </location>
</feature>
<evidence type="ECO:0000259" key="13">
    <source>
        <dbReference type="PROSITE" id="PS50110"/>
    </source>
</evidence>
<dbReference type="SMART" id="SM00388">
    <property type="entry name" value="HisKA"/>
    <property type="match status" value="1"/>
</dbReference>
<dbReference type="SMART" id="SM00062">
    <property type="entry name" value="PBPb"/>
    <property type="match status" value="1"/>
</dbReference>
<evidence type="ECO:0000256" key="6">
    <source>
        <dbReference type="ARBA" id="ARBA00022777"/>
    </source>
</evidence>
<dbReference type="SMART" id="SM00448">
    <property type="entry name" value="REC"/>
    <property type="match status" value="1"/>
</dbReference>
<evidence type="ECO:0000256" key="8">
    <source>
        <dbReference type="ARBA" id="ARBA00024867"/>
    </source>
</evidence>
<evidence type="ECO:0000313" key="14">
    <source>
        <dbReference type="EMBL" id="ANU75779.1"/>
    </source>
</evidence>
<keyword evidence="11" id="KW-1133">Transmembrane helix</keyword>
<comment type="catalytic activity">
    <reaction evidence="1">
        <text>ATP + protein L-histidine = ADP + protein N-phospho-L-histidine.</text>
        <dbReference type="EC" id="2.7.13.3"/>
    </reaction>
</comment>
<dbReference type="PANTHER" id="PTHR45339">
    <property type="entry name" value="HYBRID SIGNAL TRANSDUCTION HISTIDINE KINASE J"/>
    <property type="match status" value="1"/>
</dbReference>
<evidence type="ECO:0000256" key="2">
    <source>
        <dbReference type="ARBA" id="ARBA00006402"/>
    </source>
</evidence>
<keyword evidence="11" id="KW-0812">Transmembrane</keyword>
<evidence type="ECO:0000259" key="12">
    <source>
        <dbReference type="PROSITE" id="PS50109"/>
    </source>
</evidence>
<dbReference type="PANTHER" id="PTHR45339:SF1">
    <property type="entry name" value="HYBRID SIGNAL TRANSDUCTION HISTIDINE KINASE J"/>
    <property type="match status" value="1"/>
</dbReference>
<dbReference type="SUPFAM" id="SSF47384">
    <property type="entry name" value="Homodimeric domain of signal transducing histidine kinase"/>
    <property type="match status" value="1"/>
</dbReference>
<dbReference type="CDD" id="cd16922">
    <property type="entry name" value="HATPase_EvgS-ArcB-TorS-like"/>
    <property type="match status" value="1"/>
</dbReference>
<dbReference type="EC" id="2.7.13.3" evidence="3"/>
<dbReference type="CDD" id="cd00082">
    <property type="entry name" value="HisKA"/>
    <property type="match status" value="1"/>
</dbReference>
<dbReference type="Pfam" id="PF00072">
    <property type="entry name" value="Response_reg"/>
    <property type="match status" value="1"/>
</dbReference>
<dbReference type="FunFam" id="3.30.565.10:FF:000010">
    <property type="entry name" value="Sensor histidine kinase RcsC"/>
    <property type="match status" value="1"/>
</dbReference>
<dbReference type="InterPro" id="IPR011006">
    <property type="entry name" value="CheY-like_superfamily"/>
</dbReference>
<organism evidence="14 15">
    <name type="scientific">Blautia pseudococcoides</name>
    <dbReference type="NCBI Taxonomy" id="1796616"/>
    <lineage>
        <taxon>Bacteria</taxon>
        <taxon>Bacillati</taxon>
        <taxon>Bacillota</taxon>
        <taxon>Clostridia</taxon>
        <taxon>Lachnospirales</taxon>
        <taxon>Lachnospiraceae</taxon>
        <taxon>Blautia</taxon>
    </lineage>
</organism>
<evidence type="ECO:0000256" key="10">
    <source>
        <dbReference type="PROSITE-ProRule" id="PRU00169"/>
    </source>
</evidence>
<evidence type="ECO:0000256" key="5">
    <source>
        <dbReference type="ARBA" id="ARBA00022553"/>
    </source>
</evidence>
<dbReference type="InterPro" id="IPR001789">
    <property type="entry name" value="Sig_transdc_resp-reg_receiver"/>
</dbReference>
<reference evidence="14" key="1">
    <citation type="submission" date="2017-04" db="EMBL/GenBank/DDBJ databases">
        <title>Complete Genome Sequences of Twelve Strains of a Stable Defined Moderately Diverse Mouse Microbiota 2 (sDMDMm2).</title>
        <authorList>
            <person name="Uchimura Y."/>
            <person name="Wyss M."/>
            <person name="Brugiroux S."/>
            <person name="Limenitakis J.P."/>
            <person name="Stecher B."/>
            <person name="McCoy K.D."/>
            <person name="Macpherson A.J."/>
        </authorList>
    </citation>
    <scope>NUCLEOTIDE SEQUENCE</scope>
    <source>
        <strain evidence="14">YL58</strain>
    </source>
</reference>
<evidence type="ECO:0000256" key="4">
    <source>
        <dbReference type="ARBA" id="ARBA00018672"/>
    </source>
</evidence>
<dbReference type="Proteomes" id="UP000092574">
    <property type="component" value="Chromosome"/>
</dbReference>
<dbReference type="SMART" id="SM00387">
    <property type="entry name" value="HATPase_c"/>
    <property type="match status" value="1"/>
</dbReference>
<gene>
    <name evidence="14" type="ORF">A4V09_08350</name>
</gene>
<dbReference type="InterPro" id="IPR003661">
    <property type="entry name" value="HisK_dim/P_dom"/>
</dbReference>
<keyword evidence="6" id="KW-0808">Transferase</keyword>
<protein>
    <recommendedName>
        <fullName evidence="9">Circadian input-output histidine kinase CikA</fullName>
        <ecNumber evidence="3">2.7.13.3</ecNumber>
    </recommendedName>
    <alternativeName>
        <fullName evidence="4">Stage 0 sporulation protein A homolog</fullName>
    </alternativeName>
</protein>
<dbReference type="Gene3D" id="1.10.287.130">
    <property type="match status" value="1"/>
</dbReference>